<evidence type="ECO:0000256" key="5">
    <source>
        <dbReference type="PIRSR" id="PIRSR036894-1"/>
    </source>
</evidence>
<evidence type="ECO:0000313" key="10">
    <source>
        <dbReference type="Proteomes" id="UP000191554"/>
    </source>
</evidence>
<proteinExistence type="predicted"/>
<dbReference type="OrthoDB" id="9808275at2"/>
<protein>
    <recommendedName>
        <fullName evidence="3">Phosphohexomutase</fullName>
    </recommendedName>
    <alternativeName>
        <fullName evidence="4">Phosphomannose isomerase</fullName>
    </alternativeName>
</protein>
<reference evidence="9 10" key="1">
    <citation type="submission" date="2017-03" db="EMBL/GenBank/DDBJ databases">
        <title>Genome sequence of Clostridium hungatei DSM 14427.</title>
        <authorList>
            <person name="Poehlein A."/>
            <person name="Daniel R."/>
        </authorList>
    </citation>
    <scope>NUCLEOTIDE SEQUENCE [LARGE SCALE GENOMIC DNA]</scope>
    <source>
        <strain evidence="9 10">DSM 14427</strain>
    </source>
</reference>
<accession>A0A1V4SLH1</accession>
<evidence type="ECO:0000256" key="2">
    <source>
        <dbReference type="ARBA" id="ARBA00022833"/>
    </source>
</evidence>
<evidence type="ECO:0000259" key="8">
    <source>
        <dbReference type="Pfam" id="PF21621"/>
    </source>
</evidence>
<dbReference type="InterPro" id="IPR011051">
    <property type="entry name" value="RmlC_Cupin_sf"/>
</dbReference>
<dbReference type="InterPro" id="IPR014628">
    <property type="entry name" value="Man6P_isomerase_Firm_short"/>
</dbReference>
<feature type="binding site" evidence="5">
    <location>
        <position position="117"/>
    </location>
    <ligand>
        <name>Zn(2+)</name>
        <dbReference type="ChEBI" id="CHEBI:29105"/>
    </ligand>
</feature>
<keyword evidence="10" id="KW-1185">Reference proteome</keyword>
<organism evidence="9 10">
    <name type="scientific">Ruminiclostridium hungatei</name>
    <name type="common">Clostridium hungatei</name>
    <dbReference type="NCBI Taxonomy" id="48256"/>
    <lineage>
        <taxon>Bacteria</taxon>
        <taxon>Bacillati</taxon>
        <taxon>Bacillota</taxon>
        <taxon>Clostridia</taxon>
        <taxon>Eubacteriales</taxon>
        <taxon>Oscillospiraceae</taxon>
        <taxon>Ruminiclostridium</taxon>
    </lineage>
</organism>
<evidence type="ECO:0000256" key="6">
    <source>
        <dbReference type="PIRSR" id="PIRSR036894-2"/>
    </source>
</evidence>
<keyword evidence="2 5" id="KW-0862">Zinc</keyword>
<comment type="caution">
    <text evidence="9">The sequence shown here is derived from an EMBL/GenBank/DDBJ whole genome shotgun (WGS) entry which is preliminary data.</text>
</comment>
<dbReference type="PANTHER" id="PTHR42742">
    <property type="entry name" value="TRANSCRIPTIONAL REPRESSOR MPRA"/>
    <property type="match status" value="1"/>
</dbReference>
<feature type="domain" description="Phosphomannose isomerase type I catalytic" evidence="7">
    <location>
        <begin position="6"/>
        <end position="107"/>
    </location>
</feature>
<evidence type="ECO:0000256" key="1">
    <source>
        <dbReference type="ARBA" id="ARBA00022723"/>
    </source>
</evidence>
<dbReference type="InterPro" id="IPR046457">
    <property type="entry name" value="PMI_typeI_cat"/>
</dbReference>
<dbReference type="InterPro" id="IPR051804">
    <property type="entry name" value="Carb_Metab_Reg_Kinase/Isom"/>
</dbReference>
<dbReference type="SUPFAM" id="SSF51182">
    <property type="entry name" value="RmlC-like cupins"/>
    <property type="match status" value="1"/>
</dbReference>
<dbReference type="RefSeq" id="WP_080064096.1">
    <property type="nucleotide sequence ID" value="NZ_MZGX01000009.1"/>
</dbReference>
<dbReference type="GO" id="GO:0005975">
    <property type="term" value="P:carbohydrate metabolic process"/>
    <property type="evidence" value="ECO:0007669"/>
    <property type="project" value="InterPro"/>
</dbReference>
<dbReference type="PIRSF" id="PIRSF036894">
    <property type="entry name" value="PMI_Firm_short"/>
    <property type="match status" value="1"/>
</dbReference>
<evidence type="ECO:0000259" key="7">
    <source>
        <dbReference type="Pfam" id="PF20511"/>
    </source>
</evidence>
<dbReference type="InterPro" id="IPR014710">
    <property type="entry name" value="RmlC-like_jellyroll"/>
</dbReference>
<dbReference type="STRING" id="48256.CLHUN_16450"/>
<feature type="domain" description="Mannose-6-phosphate isomerase cupin" evidence="8">
    <location>
        <begin position="244"/>
        <end position="320"/>
    </location>
</feature>
<evidence type="ECO:0000256" key="3">
    <source>
        <dbReference type="ARBA" id="ARBA00029741"/>
    </source>
</evidence>
<name>A0A1V4SLH1_RUMHU</name>
<dbReference type="AlphaFoldDB" id="A0A1V4SLH1"/>
<comment type="cofactor">
    <cofactor evidence="5">
        <name>Zn(2+)</name>
        <dbReference type="ChEBI" id="CHEBI:29105"/>
    </cofactor>
    <text evidence="5">Binds 1 zinc ion per subunit.</text>
</comment>
<dbReference type="PANTHER" id="PTHR42742:SF3">
    <property type="entry name" value="FRUCTOKINASE"/>
    <property type="match status" value="1"/>
</dbReference>
<gene>
    <name evidence="9" type="primary">manA_2</name>
    <name evidence="9" type="ORF">CLHUN_16450</name>
</gene>
<dbReference type="Gene3D" id="2.60.120.10">
    <property type="entry name" value="Jelly Rolls"/>
    <property type="match status" value="2"/>
</dbReference>
<keyword evidence="1 5" id="KW-0479">Metal-binding</keyword>
<feature type="binding site" evidence="5">
    <location>
        <position position="100"/>
    </location>
    <ligand>
        <name>Zn(2+)</name>
        <dbReference type="ChEBI" id="CHEBI:29105"/>
    </ligand>
</feature>
<dbReference type="EMBL" id="MZGX01000009">
    <property type="protein sequence ID" value="OPX44346.1"/>
    <property type="molecule type" value="Genomic_DNA"/>
</dbReference>
<dbReference type="CDD" id="cd07010">
    <property type="entry name" value="cupin_PMI_type_I_N_bac"/>
    <property type="match status" value="1"/>
</dbReference>
<feature type="active site" evidence="6">
    <location>
        <position position="195"/>
    </location>
</feature>
<evidence type="ECO:0000313" key="9">
    <source>
        <dbReference type="EMBL" id="OPX44346.1"/>
    </source>
</evidence>
<feature type="binding site" evidence="5">
    <location>
        <position position="175"/>
    </location>
    <ligand>
        <name>Zn(2+)</name>
        <dbReference type="ChEBI" id="CHEBI:29105"/>
    </ligand>
</feature>
<dbReference type="GO" id="GO:0008270">
    <property type="term" value="F:zinc ion binding"/>
    <property type="evidence" value="ECO:0007669"/>
    <property type="project" value="InterPro"/>
</dbReference>
<dbReference type="Proteomes" id="UP000191554">
    <property type="component" value="Unassembled WGS sequence"/>
</dbReference>
<sequence>MYYPIKFKPVYKDYIWGGRYFEKFSRELPEGILAESWELSCHRNGVSVAANGEQAGKTLPEIIKEDPGNILGSKFPPDCGEIPLLVKFIDANDRLSVQVHPDDRYAAVYEGGLGKNEMWYILDAQPGARIVAGLKPGVTREVLAQAAENNRLEQCLLEIAVSPGDVINIPAGLIHAIGPGIVIAEIQQTSDITYRVFDYNRVDSKGESRPLHIEKALGVTDFNICGKEAKAPGVKLQLNKDCTKTIFLANRYFACERYDIDGSITEEADGSKFYILICLQGQGTIRTGTVKEDIRQGETVLIPAAMGRYTLAGEFACLKAYIPDFRKDIVEPMRNAGCTDEEIFRVLNS</sequence>
<dbReference type="GO" id="GO:0004476">
    <property type="term" value="F:mannose-6-phosphate isomerase activity"/>
    <property type="evidence" value="ECO:0007669"/>
    <property type="project" value="InterPro"/>
</dbReference>
<keyword evidence="9" id="KW-0413">Isomerase</keyword>
<evidence type="ECO:0000256" key="4">
    <source>
        <dbReference type="ARBA" id="ARBA00030762"/>
    </source>
</evidence>
<dbReference type="InterPro" id="IPR049071">
    <property type="entry name" value="MPI_cupin_dom"/>
</dbReference>
<dbReference type="Pfam" id="PF20511">
    <property type="entry name" value="PMI_typeI_cat"/>
    <property type="match status" value="1"/>
</dbReference>
<dbReference type="Pfam" id="PF21621">
    <property type="entry name" value="MPI_cupin_dom"/>
    <property type="match status" value="1"/>
</dbReference>